<evidence type="ECO:0000313" key="3">
    <source>
        <dbReference type="EMBL" id="EFL29535.1"/>
    </source>
</evidence>
<dbReference type="EMBL" id="GG657757">
    <property type="protein sequence ID" value="EFL29535.1"/>
    <property type="molecule type" value="Genomic_DNA"/>
</dbReference>
<dbReference type="HOGENOM" id="CLU_029034_0_0_11"/>
<accession>D9X319</accession>
<gene>
    <name evidence="3" type="ORF">SSQG_00053</name>
</gene>
<dbReference type="Proteomes" id="UP000004184">
    <property type="component" value="Unassembled WGS sequence"/>
</dbReference>
<sequence length="494" mass="52511">MNARQEPQPGSPRAPRRRHARSIPQHHSVSAPALQFCSSATVLRILDGFASGPRPLPAPGAQTSVVGGGRLAGAGAVRESVEAHCNQELRWVVLSVMIPRLLQRHAERRSLRLWHISVVLVLAFTAAVLVASAVFYTGWDLLGARELKPERRLDSKTLFDLVKLSFGVVAGAGALVALVVAYRRQRIDEDGALREATRLHTERFTTAVSQLGNESAAVRLGGVHALAGLADDAPTRALRQTCIDVLCSYLRLPYTAETDLPVGDADGRHTYLALREVRHTVIRLIRDHLRLPLEHKHSWQGHNFDLTGVTFDGGDFSQAAFSGGSVDFRGATFCAGRVSFRQATFSGGTVYFSGVSFSGGTVSFRQATFSGGEVDFSGADFSAGTVSFLQSTAPGGVINFRQATFSGGTVDFRQMTVSGGRLGFVQVEFSSGEVIFYSAELSDGAIIFREATFSGGTVDFSNASGPAPSDLVPATGSGSPTGLTLSAAWVAGGT</sequence>
<organism evidence="3 4">
    <name type="scientific">Streptomyces viridochromogenes (strain DSM 40736 / JCM 4977 / BCRC 1201 / Tue 494)</name>
    <dbReference type="NCBI Taxonomy" id="591159"/>
    <lineage>
        <taxon>Bacteria</taxon>
        <taxon>Bacillati</taxon>
        <taxon>Actinomycetota</taxon>
        <taxon>Actinomycetes</taxon>
        <taxon>Kitasatosporales</taxon>
        <taxon>Streptomycetaceae</taxon>
        <taxon>Streptomyces</taxon>
    </lineage>
</organism>
<feature type="region of interest" description="Disordered" evidence="1">
    <location>
        <begin position="1"/>
        <end position="28"/>
    </location>
</feature>
<protein>
    <recommendedName>
        <fullName evidence="5">Pentapeptide repeat-containing protein</fullName>
    </recommendedName>
</protein>
<evidence type="ECO:0000256" key="2">
    <source>
        <dbReference type="SAM" id="Phobius"/>
    </source>
</evidence>
<reference evidence="4" key="1">
    <citation type="submission" date="2009-02" db="EMBL/GenBank/DDBJ databases">
        <title>Annotation of Streptomyces viridochromogenes strain DSM 40736.</title>
        <authorList>
            <consortium name="The Broad Institute Genome Sequencing Platform"/>
            <consortium name="Broad Institute Microbial Sequencing Center"/>
            <person name="Fischbach M."/>
            <person name="Godfrey P."/>
            <person name="Ward D."/>
            <person name="Young S."/>
            <person name="Zeng Q."/>
            <person name="Koehrsen M."/>
            <person name="Alvarado L."/>
            <person name="Berlin A.M."/>
            <person name="Bochicchio J."/>
            <person name="Borenstein D."/>
            <person name="Chapman S.B."/>
            <person name="Chen Z."/>
            <person name="Engels R."/>
            <person name="Freedman E."/>
            <person name="Gellesch M."/>
            <person name="Goldberg J."/>
            <person name="Griggs A."/>
            <person name="Gujja S."/>
            <person name="Heilman E.R."/>
            <person name="Heiman D.I."/>
            <person name="Hepburn T.A."/>
            <person name="Howarth C."/>
            <person name="Jen D."/>
            <person name="Larson L."/>
            <person name="Lewis B."/>
            <person name="Mehta T."/>
            <person name="Park D."/>
            <person name="Pearson M."/>
            <person name="Richards J."/>
            <person name="Roberts A."/>
            <person name="Saif S."/>
            <person name="Shea T.D."/>
            <person name="Shenoy N."/>
            <person name="Sisk P."/>
            <person name="Stolte C."/>
            <person name="Sykes S.N."/>
            <person name="Thomson T."/>
            <person name="Walk T."/>
            <person name="White J."/>
            <person name="Yandava C."/>
            <person name="Straight P."/>
            <person name="Clardy J."/>
            <person name="Hung D."/>
            <person name="Kolter R."/>
            <person name="Mekalanos J."/>
            <person name="Walker S."/>
            <person name="Walsh C.T."/>
            <person name="Wieland-Brown L.C."/>
            <person name="Haas B."/>
            <person name="Nusbaum C."/>
            <person name="Birren B."/>
        </authorList>
    </citation>
    <scope>NUCLEOTIDE SEQUENCE [LARGE SCALE GENOMIC DNA]</scope>
    <source>
        <strain evidence="4">DSM 40736 / JCM 4977 / BCRC 1201 / Tue 494</strain>
    </source>
</reference>
<keyword evidence="2" id="KW-0472">Membrane</keyword>
<dbReference type="Gene3D" id="2.160.20.80">
    <property type="entry name" value="E3 ubiquitin-protein ligase SopA"/>
    <property type="match status" value="1"/>
</dbReference>
<evidence type="ECO:0008006" key="5">
    <source>
        <dbReference type="Google" id="ProtNLM"/>
    </source>
</evidence>
<dbReference type="Pfam" id="PF13576">
    <property type="entry name" value="Pentapeptide_3"/>
    <property type="match status" value="1"/>
</dbReference>
<evidence type="ECO:0000313" key="4">
    <source>
        <dbReference type="Proteomes" id="UP000004184"/>
    </source>
</evidence>
<feature type="transmembrane region" description="Helical" evidence="2">
    <location>
        <begin position="113"/>
        <end position="138"/>
    </location>
</feature>
<dbReference type="STRING" id="591159.SSQG_00053"/>
<keyword evidence="4" id="KW-1185">Reference proteome</keyword>
<dbReference type="AlphaFoldDB" id="D9X319"/>
<feature type="transmembrane region" description="Helical" evidence="2">
    <location>
        <begin position="158"/>
        <end position="182"/>
    </location>
</feature>
<evidence type="ECO:0000256" key="1">
    <source>
        <dbReference type="SAM" id="MobiDB-lite"/>
    </source>
</evidence>
<proteinExistence type="predicted"/>
<keyword evidence="2" id="KW-0812">Transmembrane</keyword>
<keyword evidence="2" id="KW-1133">Transmembrane helix</keyword>
<dbReference type="InterPro" id="IPR001646">
    <property type="entry name" value="5peptide_repeat"/>
</dbReference>
<name>D9X319_STRVT</name>